<dbReference type="AlphaFoldDB" id="M8AA77"/>
<name>M8AA77_TRIUA</name>
<reference evidence="6" key="1">
    <citation type="journal article" date="2013" name="Nature">
        <title>Draft genome of the wheat A-genome progenitor Triticum urartu.</title>
        <authorList>
            <person name="Ling H.Q."/>
            <person name="Zhao S."/>
            <person name="Liu D."/>
            <person name="Wang J."/>
            <person name="Sun H."/>
            <person name="Zhang C."/>
            <person name="Fan H."/>
            <person name="Li D."/>
            <person name="Dong L."/>
            <person name="Tao Y."/>
            <person name="Gao C."/>
            <person name="Wu H."/>
            <person name="Li Y."/>
            <person name="Cui Y."/>
            <person name="Guo X."/>
            <person name="Zheng S."/>
            <person name="Wang B."/>
            <person name="Yu K."/>
            <person name="Liang Q."/>
            <person name="Yang W."/>
            <person name="Lou X."/>
            <person name="Chen J."/>
            <person name="Feng M."/>
            <person name="Jian J."/>
            <person name="Zhang X."/>
            <person name="Luo G."/>
            <person name="Jiang Y."/>
            <person name="Liu J."/>
            <person name="Wang Z."/>
            <person name="Sha Y."/>
            <person name="Zhang B."/>
            <person name="Wu H."/>
            <person name="Tang D."/>
            <person name="Shen Q."/>
            <person name="Xue P."/>
            <person name="Zou S."/>
            <person name="Wang X."/>
            <person name="Liu X."/>
            <person name="Wang F."/>
            <person name="Yang Y."/>
            <person name="An X."/>
            <person name="Dong Z."/>
            <person name="Zhang K."/>
            <person name="Zhang X."/>
            <person name="Luo M.C."/>
            <person name="Dvorak J."/>
            <person name="Tong Y."/>
            <person name="Wang J."/>
            <person name="Yang H."/>
            <person name="Li Z."/>
            <person name="Wang D."/>
            <person name="Zhang A."/>
            <person name="Wang J."/>
        </authorList>
    </citation>
    <scope>NUCLEOTIDE SEQUENCE</scope>
</reference>
<evidence type="ECO:0000256" key="3">
    <source>
        <dbReference type="ARBA" id="ARBA00023157"/>
    </source>
</evidence>
<dbReference type="PANTHER" id="PTHR33021:SF208">
    <property type="entry name" value="OS06G0266400 PROTEIN"/>
    <property type="match status" value="1"/>
</dbReference>
<dbReference type="SUPFAM" id="SSF49503">
    <property type="entry name" value="Cupredoxins"/>
    <property type="match status" value="1"/>
</dbReference>
<keyword evidence="1" id="KW-0479">Metal-binding</keyword>
<dbReference type="eggNOG" id="ENOG502S11U">
    <property type="taxonomic scope" value="Eukaryota"/>
</dbReference>
<dbReference type="Gene3D" id="2.60.40.420">
    <property type="entry name" value="Cupredoxins - blue copper proteins"/>
    <property type="match status" value="1"/>
</dbReference>
<evidence type="ECO:0000259" key="5">
    <source>
        <dbReference type="PROSITE" id="PS51485"/>
    </source>
</evidence>
<keyword evidence="2" id="KW-0186">Copper</keyword>
<gene>
    <name evidence="6" type="ORF">TRIUR3_18837</name>
</gene>
<feature type="domain" description="Phytocyanin" evidence="5">
    <location>
        <begin position="61"/>
        <end position="160"/>
    </location>
</feature>
<evidence type="ECO:0000256" key="4">
    <source>
        <dbReference type="ARBA" id="ARBA00082491"/>
    </source>
</evidence>
<evidence type="ECO:0000256" key="2">
    <source>
        <dbReference type="ARBA" id="ARBA00023008"/>
    </source>
</evidence>
<dbReference type="STRING" id="4572.M8AA77"/>
<dbReference type="EMBL" id="KD094283">
    <property type="protein sequence ID" value="EMS61550.1"/>
    <property type="molecule type" value="Genomic_DNA"/>
</dbReference>
<dbReference type="GO" id="GO:0005886">
    <property type="term" value="C:plasma membrane"/>
    <property type="evidence" value="ECO:0007669"/>
    <property type="project" value="TreeGrafter"/>
</dbReference>
<accession>M8AA77</accession>
<dbReference type="InterPro" id="IPR008972">
    <property type="entry name" value="Cupredoxin"/>
</dbReference>
<dbReference type="InterPro" id="IPR041844">
    <property type="entry name" value="Plantacyanin"/>
</dbReference>
<evidence type="ECO:0000313" key="6">
    <source>
        <dbReference type="EMBL" id="EMS61550.1"/>
    </source>
</evidence>
<dbReference type="FunFam" id="2.60.40.420:FF:000013">
    <property type="entry name" value="basic blue protein-like"/>
    <property type="match status" value="1"/>
</dbReference>
<sequence>MASSSGVLDLSRDRHSLASQSGRMVAQGRGSAATGLVAGVVLLCALLPITGAAAMARQAPRTYVVGDDKGWGRDLNSWWPNGKTFYAGDVLVFKYDKELHDVSVVGGKGYQRCEVPRHSAKSWVMRTGNDQVTLRRGNNYFICGLPGHCDKNMKLAVKAW</sequence>
<dbReference type="PANTHER" id="PTHR33021">
    <property type="entry name" value="BLUE COPPER PROTEIN"/>
    <property type="match status" value="1"/>
</dbReference>
<dbReference type="GO" id="GO:0009055">
    <property type="term" value="F:electron transfer activity"/>
    <property type="evidence" value="ECO:0007669"/>
    <property type="project" value="InterPro"/>
</dbReference>
<dbReference type="OMA" id="TIIPMDT"/>
<dbReference type="InterPro" id="IPR039391">
    <property type="entry name" value="Phytocyanin-like"/>
</dbReference>
<dbReference type="CDD" id="cd11013">
    <property type="entry name" value="Plantacyanin"/>
    <property type="match status" value="1"/>
</dbReference>
<protein>
    <recommendedName>
        <fullName evidence="4">Plantacyanin</fullName>
    </recommendedName>
</protein>
<organism evidence="6">
    <name type="scientific">Triticum urartu</name>
    <name type="common">Red wild einkorn</name>
    <name type="synonym">Crithodium urartu</name>
    <dbReference type="NCBI Taxonomy" id="4572"/>
    <lineage>
        <taxon>Eukaryota</taxon>
        <taxon>Viridiplantae</taxon>
        <taxon>Streptophyta</taxon>
        <taxon>Embryophyta</taxon>
        <taxon>Tracheophyta</taxon>
        <taxon>Spermatophyta</taxon>
        <taxon>Magnoliopsida</taxon>
        <taxon>Liliopsida</taxon>
        <taxon>Poales</taxon>
        <taxon>Poaceae</taxon>
        <taxon>BOP clade</taxon>
        <taxon>Pooideae</taxon>
        <taxon>Triticodae</taxon>
        <taxon>Triticeae</taxon>
        <taxon>Triticinae</taxon>
        <taxon>Triticum</taxon>
    </lineage>
</organism>
<proteinExistence type="predicted"/>
<keyword evidence="3" id="KW-1015">Disulfide bond</keyword>
<dbReference type="PROSITE" id="PS51485">
    <property type="entry name" value="PHYTOCYANIN"/>
    <property type="match status" value="1"/>
</dbReference>
<dbReference type="InterPro" id="IPR003245">
    <property type="entry name" value="Phytocyanin_dom"/>
</dbReference>
<evidence type="ECO:0000256" key="1">
    <source>
        <dbReference type="ARBA" id="ARBA00022723"/>
    </source>
</evidence>
<dbReference type="GO" id="GO:0046872">
    <property type="term" value="F:metal ion binding"/>
    <property type="evidence" value="ECO:0007669"/>
    <property type="project" value="UniProtKB-KW"/>
</dbReference>
<dbReference type="Pfam" id="PF02298">
    <property type="entry name" value="Cu_bind_like"/>
    <property type="match status" value="1"/>
</dbReference>